<dbReference type="STRING" id="71139.A0A059CHA0"/>
<evidence type="ECO:0000256" key="1">
    <source>
        <dbReference type="SAM" id="MobiDB-lite"/>
    </source>
</evidence>
<protein>
    <submittedName>
        <fullName evidence="2">Uncharacterized protein</fullName>
    </submittedName>
</protein>
<reference evidence="2" key="1">
    <citation type="submission" date="2013-07" db="EMBL/GenBank/DDBJ databases">
        <title>The genome of Eucalyptus grandis.</title>
        <authorList>
            <person name="Schmutz J."/>
            <person name="Hayes R."/>
            <person name="Myburg A."/>
            <person name="Tuskan G."/>
            <person name="Grattapaglia D."/>
            <person name="Rokhsar D.S."/>
        </authorList>
    </citation>
    <scope>NUCLEOTIDE SEQUENCE</scope>
    <source>
        <tissue evidence="2">Leaf extractions</tissue>
    </source>
</reference>
<dbReference type="EMBL" id="KK198756">
    <property type="protein sequence ID" value="KCW77828.1"/>
    <property type="molecule type" value="Genomic_DNA"/>
</dbReference>
<accession>A0A059CHA0</accession>
<dbReference type="PANTHER" id="PTHR36368">
    <property type="entry name" value="ATP-DEPENDENT CASEINOLYTIC PROTEASE/CROTONASE FAMILY PROTEIN"/>
    <property type="match status" value="1"/>
</dbReference>
<dbReference type="InParanoid" id="A0A059CHA0"/>
<dbReference type="FunCoup" id="A0A059CHA0">
    <property type="interactions" value="157"/>
</dbReference>
<dbReference type="PANTHER" id="PTHR36368:SF1">
    <property type="entry name" value="ATP-DEPENDENT CASEINOLYTIC PROTEASE_CROTONASE FAMILY PROTEIN"/>
    <property type="match status" value="1"/>
</dbReference>
<sequence>MTPSLPLSEPPDITNWFSSYVYESPELSTFPGSPVEDNGDVKDDLILKNVIGEKEDNQHNLSGKRIAGGTGINERLNSVLGSSSHEDLEHEYQHTLDEVGSTSKGDRHLLPQIPCPKITDGRMEFKALLNNDWDCKNKRPKQLHSEEAILFHSNINENSSNVNQTSTRRSTHGGHDKENNRRDNDSTSFVSIRRKEATSASDELTRPRRALHQCSHAKGNVLSAAIEDEAKMKPLSEITNFQSSFDVQESAGKWKCPQKRKPILGPPMKQLRLERWINRI</sequence>
<dbReference type="AlphaFoldDB" id="A0A059CHA0"/>
<proteinExistence type="predicted"/>
<feature type="compositionally biased region" description="Polar residues" evidence="1">
    <location>
        <begin position="154"/>
        <end position="168"/>
    </location>
</feature>
<organism evidence="2">
    <name type="scientific">Eucalyptus grandis</name>
    <name type="common">Flooded gum</name>
    <dbReference type="NCBI Taxonomy" id="71139"/>
    <lineage>
        <taxon>Eukaryota</taxon>
        <taxon>Viridiplantae</taxon>
        <taxon>Streptophyta</taxon>
        <taxon>Embryophyta</taxon>
        <taxon>Tracheophyta</taxon>
        <taxon>Spermatophyta</taxon>
        <taxon>Magnoliopsida</taxon>
        <taxon>eudicotyledons</taxon>
        <taxon>Gunneridae</taxon>
        <taxon>Pentapetalae</taxon>
        <taxon>rosids</taxon>
        <taxon>malvids</taxon>
        <taxon>Myrtales</taxon>
        <taxon>Myrtaceae</taxon>
        <taxon>Myrtoideae</taxon>
        <taxon>Eucalypteae</taxon>
        <taxon>Eucalyptus</taxon>
    </lineage>
</organism>
<evidence type="ECO:0000313" key="2">
    <source>
        <dbReference type="EMBL" id="KCW77828.1"/>
    </source>
</evidence>
<feature type="compositionally biased region" description="Basic and acidic residues" evidence="1">
    <location>
        <begin position="173"/>
        <end position="185"/>
    </location>
</feature>
<dbReference type="Gramene" id="KCW77828">
    <property type="protein sequence ID" value="KCW77828"/>
    <property type="gene ID" value="EUGRSUZ_D02116"/>
</dbReference>
<feature type="region of interest" description="Disordered" evidence="1">
    <location>
        <begin position="154"/>
        <end position="209"/>
    </location>
</feature>
<gene>
    <name evidence="2" type="ORF">EUGRSUZ_D02116</name>
</gene>
<name>A0A059CHA0_EUCGR</name>